<dbReference type="AlphaFoldDB" id="A0A2P2P4F8"/>
<name>A0A2P2P4F8_RHIMU</name>
<proteinExistence type="predicted"/>
<dbReference type="EMBL" id="GGEC01069126">
    <property type="protein sequence ID" value="MBX49610.1"/>
    <property type="molecule type" value="Transcribed_RNA"/>
</dbReference>
<sequence length="23" mass="2496">MLIKTSSSSSVIFSCSGCRLNFK</sequence>
<protein>
    <submittedName>
        <fullName evidence="1">Uncharacterized protein</fullName>
    </submittedName>
</protein>
<evidence type="ECO:0000313" key="1">
    <source>
        <dbReference type="EMBL" id="MBX49610.1"/>
    </source>
</evidence>
<accession>A0A2P2P4F8</accession>
<reference evidence="1" key="1">
    <citation type="submission" date="2018-02" db="EMBL/GenBank/DDBJ databases">
        <title>Rhizophora mucronata_Transcriptome.</title>
        <authorList>
            <person name="Meera S.P."/>
            <person name="Sreeshan A."/>
            <person name="Augustine A."/>
        </authorList>
    </citation>
    <scope>NUCLEOTIDE SEQUENCE</scope>
    <source>
        <tissue evidence="1">Leaf</tissue>
    </source>
</reference>
<dbReference type="PROSITE" id="PS51257">
    <property type="entry name" value="PROKAR_LIPOPROTEIN"/>
    <property type="match status" value="1"/>
</dbReference>
<organism evidence="1">
    <name type="scientific">Rhizophora mucronata</name>
    <name type="common">Asiatic mangrove</name>
    <dbReference type="NCBI Taxonomy" id="61149"/>
    <lineage>
        <taxon>Eukaryota</taxon>
        <taxon>Viridiplantae</taxon>
        <taxon>Streptophyta</taxon>
        <taxon>Embryophyta</taxon>
        <taxon>Tracheophyta</taxon>
        <taxon>Spermatophyta</taxon>
        <taxon>Magnoliopsida</taxon>
        <taxon>eudicotyledons</taxon>
        <taxon>Gunneridae</taxon>
        <taxon>Pentapetalae</taxon>
        <taxon>rosids</taxon>
        <taxon>fabids</taxon>
        <taxon>Malpighiales</taxon>
        <taxon>Rhizophoraceae</taxon>
        <taxon>Rhizophora</taxon>
    </lineage>
</organism>